<keyword evidence="7" id="KW-0443">Lipid metabolism</keyword>
<evidence type="ECO:0000256" key="2">
    <source>
        <dbReference type="ARBA" id="ARBA00004613"/>
    </source>
</evidence>
<reference evidence="8 9" key="1">
    <citation type="submission" date="2019-05" db="EMBL/GenBank/DDBJ databases">
        <title>Sporisorium graminicola CBS 10092 draft sequencing and annotation.</title>
        <authorList>
            <person name="Solano-Gonzalez S."/>
            <person name="Caddick M.X."/>
            <person name="Darby A."/>
        </authorList>
    </citation>
    <scope>NUCLEOTIDE SEQUENCE [LARGE SCALE GENOMIC DNA]</scope>
    <source>
        <strain evidence="8 9">CBS 10092</strain>
    </source>
</reference>
<dbReference type="GeneID" id="40726525"/>
<dbReference type="GO" id="GO:0005576">
    <property type="term" value="C:extracellular region"/>
    <property type="evidence" value="ECO:0007669"/>
    <property type="project" value="UniProtKB-SubCell"/>
</dbReference>
<keyword evidence="4" id="KW-0964">Secreted</keyword>
<evidence type="ECO:0000256" key="3">
    <source>
        <dbReference type="ARBA" id="ARBA00013279"/>
    </source>
</evidence>
<evidence type="ECO:0000256" key="5">
    <source>
        <dbReference type="ARBA" id="ARBA00022801"/>
    </source>
</evidence>
<gene>
    <name evidence="8" type="ORF">EX895_003630</name>
</gene>
<sequence length="489" mass="53138">MNVKRKANSNPKSQRSSLASACSKINKMRFFLQTLAAVAAAATTVLAVPMETREVQFPDPNDDPFYRTPDNIGTYTNGQIIQSRAVKTDIGFLNGAASYQLLYRTTNTSMEPEATVATVWIPAKPASPPKIFSFQVHEDSTQLDCAPSYNFLSGYGGPNEIPTSTDTPYYITWALLQGYYVVSPDHEGPNSAFVGGYQEGRATLDGVRALRNFENLPSDSAVGLYGYSGGAHASAWAASLAESYAPDINVVAAAYGGLPASLRDLITPLRTGPFSGLVIAGLSGVALAYPEVDAFLQSQFNDKGREVFKQVRSRGACLAQVAVRYAFTDFYTFFSHSSFEFFKEPLTNKVLATESLLQSQANHVVPVPKFPRYIWHAHEDEIVKFSVAEQYVKEQCAKGANINWNVYPLFGHITVQTLGPIPALYWMGQAMNGQAPQVECGKSFTPIAGVNSPTAEQVLGPDLARKFARLNGTEAPFGLRFGPMTLPAA</sequence>
<dbReference type="OrthoDB" id="2373480at2759"/>
<dbReference type="KEGG" id="sgra:EX895_003630"/>
<dbReference type="EMBL" id="SRRM01000014">
    <property type="protein sequence ID" value="TKY86953.1"/>
    <property type="molecule type" value="Genomic_DNA"/>
</dbReference>
<dbReference type="InterPro" id="IPR029058">
    <property type="entry name" value="AB_hydrolase_fold"/>
</dbReference>
<evidence type="ECO:0000313" key="9">
    <source>
        <dbReference type="Proteomes" id="UP000306050"/>
    </source>
</evidence>
<protein>
    <recommendedName>
        <fullName evidence="3">triacylglycerol lipase</fullName>
        <ecNumber evidence="3">3.1.1.3</ecNumber>
    </recommendedName>
</protein>
<dbReference type="InterPro" id="IPR005152">
    <property type="entry name" value="Lipase_secreted"/>
</dbReference>
<dbReference type="Proteomes" id="UP000306050">
    <property type="component" value="Chromosome SGRAM_22"/>
</dbReference>
<dbReference type="RefSeq" id="XP_029738938.1">
    <property type="nucleotide sequence ID" value="XM_029884228.1"/>
</dbReference>
<dbReference type="GO" id="GO:0004806">
    <property type="term" value="F:triacylglycerol lipase activity"/>
    <property type="evidence" value="ECO:0007669"/>
    <property type="project" value="UniProtKB-EC"/>
</dbReference>
<organism evidence="8 9">
    <name type="scientific">Sporisorium graminicola</name>
    <dbReference type="NCBI Taxonomy" id="280036"/>
    <lineage>
        <taxon>Eukaryota</taxon>
        <taxon>Fungi</taxon>
        <taxon>Dikarya</taxon>
        <taxon>Basidiomycota</taxon>
        <taxon>Ustilaginomycotina</taxon>
        <taxon>Ustilaginomycetes</taxon>
        <taxon>Ustilaginales</taxon>
        <taxon>Ustilaginaceae</taxon>
        <taxon>Sporisorium</taxon>
    </lineage>
</organism>
<proteinExistence type="predicted"/>
<dbReference type="Pfam" id="PF03583">
    <property type="entry name" value="LIP"/>
    <property type="match status" value="1"/>
</dbReference>
<evidence type="ECO:0000256" key="4">
    <source>
        <dbReference type="ARBA" id="ARBA00022525"/>
    </source>
</evidence>
<dbReference type="PANTHER" id="PTHR34853:SF1">
    <property type="entry name" value="LIPASE 5"/>
    <property type="match status" value="1"/>
</dbReference>
<comment type="caution">
    <text evidence="8">The sequence shown here is derived from an EMBL/GenBank/DDBJ whole genome shotgun (WGS) entry which is preliminary data.</text>
</comment>
<dbReference type="EC" id="3.1.1.3" evidence="3"/>
<evidence type="ECO:0000313" key="8">
    <source>
        <dbReference type="EMBL" id="TKY86953.1"/>
    </source>
</evidence>
<accession>A0A4U7KRI5</accession>
<dbReference type="Gene3D" id="1.10.260.130">
    <property type="match status" value="1"/>
</dbReference>
<keyword evidence="9" id="KW-1185">Reference proteome</keyword>
<dbReference type="AlphaFoldDB" id="A0A4U7KRI5"/>
<evidence type="ECO:0000256" key="7">
    <source>
        <dbReference type="ARBA" id="ARBA00023098"/>
    </source>
</evidence>
<dbReference type="PIRSF" id="PIRSF029171">
    <property type="entry name" value="Esterase_LipA"/>
    <property type="match status" value="1"/>
</dbReference>
<keyword evidence="5" id="KW-0378">Hydrolase</keyword>
<comment type="subcellular location">
    <subcellularLocation>
        <location evidence="2">Secreted</location>
    </subcellularLocation>
</comment>
<dbReference type="Gene3D" id="3.40.50.1820">
    <property type="entry name" value="alpha/beta hydrolase"/>
    <property type="match status" value="1"/>
</dbReference>
<dbReference type="GO" id="GO:0016042">
    <property type="term" value="P:lipid catabolic process"/>
    <property type="evidence" value="ECO:0007669"/>
    <property type="project" value="UniProtKB-KW"/>
</dbReference>
<name>A0A4U7KRI5_9BASI</name>
<comment type="catalytic activity">
    <reaction evidence="1">
        <text>a triacylglycerol + H2O = a diacylglycerol + a fatty acid + H(+)</text>
        <dbReference type="Rhea" id="RHEA:12044"/>
        <dbReference type="ChEBI" id="CHEBI:15377"/>
        <dbReference type="ChEBI" id="CHEBI:15378"/>
        <dbReference type="ChEBI" id="CHEBI:17855"/>
        <dbReference type="ChEBI" id="CHEBI:18035"/>
        <dbReference type="ChEBI" id="CHEBI:28868"/>
        <dbReference type="EC" id="3.1.1.3"/>
    </reaction>
</comment>
<dbReference type="PANTHER" id="PTHR34853">
    <property type="match status" value="1"/>
</dbReference>
<keyword evidence="6" id="KW-0442">Lipid degradation</keyword>
<evidence type="ECO:0000256" key="1">
    <source>
        <dbReference type="ARBA" id="ARBA00001024"/>
    </source>
</evidence>
<evidence type="ECO:0000256" key="6">
    <source>
        <dbReference type="ARBA" id="ARBA00022963"/>
    </source>
</evidence>
<dbReference type="SUPFAM" id="SSF53474">
    <property type="entry name" value="alpha/beta-Hydrolases"/>
    <property type="match status" value="1"/>
</dbReference>